<reference evidence="1 2" key="1">
    <citation type="submission" date="2018-06" db="EMBL/GenBank/DDBJ databases">
        <authorList>
            <consortium name="Pathogen Informatics"/>
            <person name="Doyle S."/>
        </authorList>
    </citation>
    <scope>NUCLEOTIDE SEQUENCE [LARGE SCALE GENOMIC DNA]</scope>
    <source>
        <strain evidence="1 2">NCTC13076</strain>
    </source>
</reference>
<organism evidence="1 2">
    <name type="scientific">Peptoniphilus harei</name>
    <dbReference type="NCBI Taxonomy" id="54005"/>
    <lineage>
        <taxon>Bacteria</taxon>
        <taxon>Bacillati</taxon>
        <taxon>Bacillota</taxon>
        <taxon>Tissierellia</taxon>
        <taxon>Tissierellales</taxon>
        <taxon>Peptoniphilaceae</taxon>
        <taxon>Peptoniphilus</taxon>
    </lineage>
</organism>
<dbReference type="Pfam" id="PF09485">
    <property type="entry name" value="CRISPR_Cse2"/>
    <property type="match status" value="1"/>
</dbReference>
<gene>
    <name evidence="1" type="ORF">NCTC13076_00471</name>
</gene>
<dbReference type="GeneID" id="83861986"/>
<dbReference type="InterPro" id="IPR038287">
    <property type="entry name" value="Cse2_sf"/>
</dbReference>
<evidence type="ECO:0000313" key="2">
    <source>
        <dbReference type="Proteomes" id="UP000250070"/>
    </source>
</evidence>
<dbReference type="Proteomes" id="UP000250070">
    <property type="component" value="Unassembled WGS sequence"/>
</dbReference>
<sequence length="202" mass="23544">MTRTSNKTFRVESVTRNIIKEINSDTSSANARATMANIRNSVNRPLTESTDLLTLLFRYMPEDFLSTDGKISDEERAVITTIQLYAIHQQSKTESVLLEENSEKWKNLGYSLRSLRKDGDSVAVDRRFNSMVTSTTFQELSHHLRQMIKLLKSKTDAKVDYPRLSRDLYRYLRGYGEEVKFSWASRYYFVNSEKEGEKKNEK</sequence>
<dbReference type="OrthoDB" id="1753036at2"/>
<dbReference type="AlphaFoldDB" id="A0A2X1XS46"/>
<proteinExistence type="predicted"/>
<accession>A0A2X1XS46</accession>
<dbReference type="CDD" id="cd09731">
    <property type="entry name" value="Cse2_I-E"/>
    <property type="match status" value="1"/>
</dbReference>
<protein>
    <submittedName>
        <fullName evidence="1">CRISPR-associated Cse2 family protein</fullName>
    </submittedName>
</protein>
<dbReference type="NCBIfam" id="TIGR02548">
    <property type="entry name" value="casB_cse2"/>
    <property type="match status" value="1"/>
</dbReference>
<evidence type="ECO:0000313" key="1">
    <source>
        <dbReference type="EMBL" id="SPY46478.1"/>
    </source>
</evidence>
<dbReference type="EMBL" id="UATM01000032">
    <property type="protein sequence ID" value="SPY46478.1"/>
    <property type="molecule type" value="Genomic_DNA"/>
</dbReference>
<name>A0A2X1XS46_9FIRM</name>
<dbReference type="Gene3D" id="1.10.520.40">
    <property type="entry name" value="CRISPR-associated protein Cse2"/>
    <property type="match status" value="1"/>
</dbReference>
<dbReference type="InterPro" id="IPR013382">
    <property type="entry name" value="CRISPR-assoc_prot_Cse2"/>
</dbReference>
<dbReference type="RefSeq" id="WP_112889356.1">
    <property type="nucleotide sequence ID" value="NZ_CP068103.1"/>
</dbReference>